<dbReference type="InterPro" id="IPR002035">
    <property type="entry name" value="VWF_A"/>
</dbReference>
<feature type="chain" id="PRO_5032288221" description="VWFA domain-containing protein" evidence="1">
    <location>
        <begin position="18"/>
        <end position="177"/>
    </location>
</feature>
<evidence type="ECO:0000256" key="1">
    <source>
        <dbReference type="SAM" id="SignalP"/>
    </source>
</evidence>
<dbReference type="AlphaFoldDB" id="A0A813UNB6"/>
<gene>
    <name evidence="3" type="ORF">OXX778_LOCUS7993</name>
</gene>
<feature type="domain" description="VWFA" evidence="2">
    <location>
        <begin position="34"/>
        <end position="117"/>
    </location>
</feature>
<name>A0A813UNB6_9BILA</name>
<feature type="signal peptide" evidence="1">
    <location>
        <begin position="1"/>
        <end position="17"/>
    </location>
</feature>
<dbReference type="EMBL" id="CAJNOC010001065">
    <property type="protein sequence ID" value="CAF0831572.1"/>
    <property type="molecule type" value="Genomic_DNA"/>
</dbReference>
<keyword evidence="1" id="KW-0732">Signal</keyword>
<proteinExistence type="predicted"/>
<keyword evidence="4" id="KW-1185">Reference proteome</keyword>
<dbReference type="Gene3D" id="3.40.50.410">
    <property type="entry name" value="von Willebrand factor, type A domain"/>
    <property type="match status" value="1"/>
</dbReference>
<reference evidence="3" key="1">
    <citation type="submission" date="2021-02" db="EMBL/GenBank/DDBJ databases">
        <authorList>
            <person name="Nowell W R."/>
        </authorList>
    </citation>
    <scope>NUCLEOTIDE SEQUENCE</scope>
    <source>
        <strain evidence="3">Ploen Becks lab</strain>
    </source>
</reference>
<dbReference type="Pfam" id="PF00092">
    <property type="entry name" value="VWA"/>
    <property type="match status" value="1"/>
</dbReference>
<comment type="caution">
    <text evidence="3">The sequence shown here is derived from an EMBL/GenBank/DDBJ whole genome shotgun (WGS) entry which is preliminary data.</text>
</comment>
<evidence type="ECO:0000313" key="4">
    <source>
        <dbReference type="Proteomes" id="UP000663879"/>
    </source>
</evidence>
<organism evidence="3 4">
    <name type="scientific">Brachionus calyciflorus</name>
    <dbReference type="NCBI Taxonomy" id="104777"/>
    <lineage>
        <taxon>Eukaryota</taxon>
        <taxon>Metazoa</taxon>
        <taxon>Spiralia</taxon>
        <taxon>Gnathifera</taxon>
        <taxon>Rotifera</taxon>
        <taxon>Eurotatoria</taxon>
        <taxon>Monogononta</taxon>
        <taxon>Pseudotrocha</taxon>
        <taxon>Ploima</taxon>
        <taxon>Brachionidae</taxon>
        <taxon>Brachionus</taxon>
    </lineage>
</organism>
<evidence type="ECO:0000259" key="2">
    <source>
        <dbReference type="Pfam" id="PF00092"/>
    </source>
</evidence>
<dbReference type="OrthoDB" id="199024at2759"/>
<dbReference type="Proteomes" id="UP000663879">
    <property type="component" value="Unassembled WGS sequence"/>
</dbReference>
<dbReference type="InterPro" id="IPR036465">
    <property type="entry name" value="vWFA_dom_sf"/>
</dbReference>
<accession>A0A813UNB6</accession>
<evidence type="ECO:0000313" key="3">
    <source>
        <dbReference type="EMBL" id="CAF0831572.1"/>
    </source>
</evidence>
<sequence length="177" mass="20042">MYKILLILFCIHSLNDTSDIIQKDVIISCSKSANVLFLIDTSSNIDTNTFNDLATQIIPRIIDTYESILSNFFLSILSYSDRINEIMPLQEVLDGNLLKDKLNLLEISNAQVNHINALEKSSSIFNDLTDKPNLCIWFSNSDFSDLVNIQSESFINRNSCILVAFNTLNDVILRNVT</sequence>
<protein>
    <recommendedName>
        <fullName evidence="2">VWFA domain-containing protein</fullName>
    </recommendedName>
</protein>
<dbReference type="SUPFAM" id="SSF53300">
    <property type="entry name" value="vWA-like"/>
    <property type="match status" value="1"/>
</dbReference>